<comment type="caution">
    <text evidence="1">The sequence shown here is derived from an EMBL/GenBank/DDBJ whole genome shotgun (WGS) entry which is preliminary data.</text>
</comment>
<organism evidence="1 2">
    <name type="scientific">Prevotella intermedia</name>
    <dbReference type="NCBI Taxonomy" id="28131"/>
    <lineage>
        <taxon>Bacteria</taxon>
        <taxon>Pseudomonadati</taxon>
        <taxon>Bacteroidota</taxon>
        <taxon>Bacteroidia</taxon>
        <taxon>Bacteroidales</taxon>
        <taxon>Prevotellaceae</taxon>
        <taxon>Prevotella</taxon>
    </lineage>
</organism>
<evidence type="ECO:0000313" key="1">
    <source>
        <dbReference type="EMBL" id="RRF87350.1"/>
    </source>
</evidence>
<dbReference type="InterPro" id="IPR045738">
    <property type="entry name" value="DUF6088"/>
</dbReference>
<protein>
    <recommendedName>
        <fullName evidence="3">Type IV toxin-antitoxin system AbiEi family antitoxin domain-containing protein</fullName>
    </recommendedName>
</protein>
<dbReference type="Proteomes" id="UP000283868">
    <property type="component" value="Unassembled WGS sequence"/>
</dbReference>
<dbReference type="AlphaFoldDB" id="A0A424Z8K1"/>
<evidence type="ECO:0000313" key="2">
    <source>
        <dbReference type="Proteomes" id="UP000283868"/>
    </source>
</evidence>
<evidence type="ECO:0008006" key="3">
    <source>
        <dbReference type="Google" id="ProtNLM"/>
    </source>
</evidence>
<proteinExistence type="predicted"/>
<gene>
    <name evidence="1" type="ORF">D2S45_05755</name>
</gene>
<dbReference type="GeneID" id="67366925"/>
<accession>A0A424Z8K1</accession>
<dbReference type="Pfam" id="PF19570">
    <property type="entry name" value="DUF6088"/>
    <property type="match status" value="1"/>
</dbReference>
<dbReference type="RefSeq" id="WP_124139582.1">
    <property type="nucleotide sequence ID" value="NZ_QXEM01000006.1"/>
</dbReference>
<sequence length="203" mass="22921">MTIQEQIKQRIDEAEPGTVFFVNDFAEFDNEYVSKLLSTMKGFGVLERLAKGIYYKPIVTNYGNVYPSAEKIVKLIAEHENAEILPTGEYALNALGLSTQVPMKAIYLTTGSPRTITIGNKKIRLKHRSPSTYSYHSKLMPLLVLALKAKGQSNITSADTNRIEKLISDSTEKQQIKTDLATAPVWVRKYIKPIIEKYEHLAR</sequence>
<keyword evidence="2" id="KW-1185">Reference proteome</keyword>
<dbReference type="EMBL" id="QXEN01000007">
    <property type="protein sequence ID" value="RRF87350.1"/>
    <property type="molecule type" value="Genomic_DNA"/>
</dbReference>
<name>A0A424Z8K1_PREIN</name>
<reference evidence="1 2" key="1">
    <citation type="submission" date="2018-08" db="EMBL/GenBank/DDBJ databases">
        <title>Comparative analysis of Prevotella intermedia strains.</title>
        <authorList>
            <person name="Moon J.-H."/>
            <person name="Lee J.-H."/>
        </authorList>
    </citation>
    <scope>NUCLEOTIDE SEQUENCE [LARGE SCALE GENOMIC DNA]</scope>
    <source>
        <strain evidence="1 2">ATCC 15033</strain>
    </source>
</reference>